<evidence type="ECO:0000259" key="1">
    <source>
        <dbReference type="PROSITE" id="PS51740"/>
    </source>
</evidence>
<dbReference type="NCBIfam" id="TIGR01439">
    <property type="entry name" value="lp_hng_hel_AbrB"/>
    <property type="match status" value="1"/>
</dbReference>
<reference evidence="2" key="1">
    <citation type="journal article" date="2015" name="Nature">
        <title>Complex archaea that bridge the gap between prokaryotes and eukaryotes.</title>
        <authorList>
            <person name="Spang A."/>
            <person name="Saw J.H."/>
            <person name="Jorgensen S.L."/>
            <person name="Zaremba-Niedzwiedzka K."/>
            <person name="Martijn J."/>
            <person name="Lind A.E."/>
            <person name="van Eijk R."/>
            <person name="Schleper C."/>
            <person name="Guy L."/>
            <person name="Ettema T.J."/>
        </authorList>
    </citation>
    <scope>NUCLEOTIDE SEQUENCE</scope>
</reference>
<gene>
    <name evidence="2" type="ORF">LCGC14_2379140</name>
</gene>
<dbReference type="GO" id="GO:0003677">
    <property type="term" value="F:DNA binding"/>
    <property type="evidence" value="ECO:0007669"/>
    <property type="project" value="InterPro"/>
</dbReference>
<dbReference type="PROSITE" id="PS51740">
    <property type="entry name" value="SPOVT_ABRB"/>
    <property type="match status" value="1"/>
</dbReference>
<dbReference type="InterPro" id="IPR007159">
    <property type="entry name" value="SpoVT-AbrB_dom"/>
</dbReference>
<dbReference type="EMBL" id="LAZR01035239">
    <property type="protein sequence ID" value="KKL28040.1"/>
    <property type="molecule type" value="Genomic_DNA"/>
</dbReference>
<dbReference type="Pfam" id="PF04014">
    <property type="entry name" value="MazE_antitoxin"/>
    <property type="match status" value="1"/>
</dbReference>
<feature type="domain" description="SpoVT-AbrB" evidence="1">
    <location>
        <begin position="1"/>
        <end position="44"/>
    </location>
</feature>
<dbReference type="AlphaFoldDB" id="A0A0F9C1F5"/>
<organism evidence="2">
    <name type="scientific">marine sediment metagenome</name>
    <dbReference type="NCBI Taxonomy" id="412755"/>
    <lineage>
        <taxon>unclassified sequences</taxon>
        <taxon>metagenomes</taxon>
        <taxon>ecological metagenomes</taxon>
    </lineage>
</organism>
<name>A0A0F9C1F5_9ZZZZ</name>
<accession>A0A0F9C1F5</accession>
<evidence type="ECO:0000313" key="2">
    <source>
        <dbReference type="EMBL" id="KKL28040.1"/>
    </source>
</evidence>
<dbReference type="InterPro" id="IPR037914">
    <property type="entry name" value="SpoVT-AbrB_sf"/>
</dbReference>
<dbReference type="SUPFAM" id="SSF89447">
    <property type="entry name" value="AbrB/MazE/MraZ-like"/>
    <property type="match status" value="1"/>
</dbReference>
<dbReference type="Gene3D" id="2.10.260.10">
    <property type="match status" value="1"/>
</dbReference>
<dbReference type="SMART" id="SM00966">
    <property type="entry name" value="SpoVT_AbrB"/>
    <property type="match status" value="1"/>
</dbReference>
<protein>
    <recommendedName>
        <fullName evidence="1">SpoVT-AbrB domain-containing protein</fullName>
    </recommendedName>
</protein>
<comment type="caution">
    <text evidence="2">The sequence shown here is derived from an EMBL/GenBank/DDBJ whole genome shotgun (WGS) entry which is preliminary data.</text>
</comment>
<sequence>MSRVTAKYQITIPVKIRKELGIVPGTEVGITKEGDKYILIANPINEIKKKWRGRFKNGMTTSDYMDVTRGKIN</sequence>
<proteinExistence type="predicted"/>